<sequence>MFLTFSDQEYWEKRFRKDQCAFDWLLPAPALREIVAEVLTQTQVPSPRILHIGCGTSELSSELRSLVEKASQVRNLDYSQAAVEAGMQAELRGILAQGLSPTDECTRWSQVDLLSLSATLDLRKSAEEPCDIVVDKSTSDAISCGRDLLTSLPYPLAATTPTTPPSEANSILCTSWPFPFLAPYPKSKIDGLLDESVISTGFPHPGELWELEKKWRIRAPSGKLGEPDVFYWVYVLRRTEIALACP</sequence>
<dbReference type="InterPro" id="IPR051419">
    <property type="entry name" value="Lys/N-term_MeTrsfase_sf"/>
</dbReference>
<proteinExistence type="inferred from homology"/>
<dbReference type="EMBL" id="ML995858">
    <property type="protein sequence ID" value="KAF2767308.1"/>
    <property type="molecule type" value="Genomic_DNA"/>
</dbReference>
<dbReference type="SUPFAM" id="SSF53335">
    <property type="entry name" value="S-adenosyl-L-methionine-dependent methyltransferases"/>
    <property type="match status" value="1"/>
</dbReference>
<dbReference type="PANTHER" id="PTHR12176:SF84">
    <property type="entry name" value="METHYLTRANSFERASE DOMAIN-CONTAINING PROTEIN"/>
    <property type="match status" value="1"/>
</dbReference>
<reference evidence="4" key="1">
    <citation type="journal article" date="2020" name="Stud. Mycol.">
        <title>101 Dothideomycetes genomes: a test case for predicting lifestyles and emergence of pathogens.</title>
        <authorList>
            <person name="Haridas S."/>
            <person name="Albert R."/>
            <person name="Binder M."/>
            <person name="Bloem J."/>
            <person name="Labutti K."/>
            <person name="Salamov A."/>
            <person name="Andreopoulos B."/>
            <person name="Baker S."/>
            <person name="Barry K."/>
            <person name="Bills G."/>
            <person name="Bluhm B."/>
            <person name="Cannon C."/>
            <person name="Castanera R."/>
            <person name="Culley D."/>
            <person name="Daum C."/>
            <person name="Ezra D."/>
            <person name="Gonzalez J."/>
            <person name="Henrissat B."/>
            <person name="Kuo A."/>
            <person name="Liang C."/>
            <person name="Lipzen A."/>
            <person name="Lutzoni F."/>
            <person name="Magnuson J."/>
            <person name="Mondo S."/>
            <person name="Nolan M."/>
            <person name="Ohm R."/>
            <person name="Pangilinan J."/>
            <person name="Park H.-J."/>
            <person name="Ramirez L."/>
            <person name="Alfaro M."/>
            <person name="Sun H."/>
            <person name="Tritt A."/>
            <person name="Yoshinaga Y."/>
            <person name="Zwiers L.-H."/>
            <person name="Turgeon B."/>
            <person name="Goodwin S."/>
            <person name="Spatafora J."/>
            <person name="Crous P."/>
            <person name="Grigoriev I."/>
        </authorList>
    </citation>
    <scope>NUCLEOTIDE SEQUENCE</scope>
    <source>
        <strain evidence="4">CBS 116005</strain>
    </source>
</reference>
<comment type="similarity">
    <text evidence="1">Belongs to the methyltransferase superfamily.</text>
</comment>
<dbReference type="GO" id="GO:0032259">
    <property type="term" value="P:methylation"/>
    <property type="evidence" value="ECO:0007669"/>
    <property type="project" value="UniProtKB-KW"/>
</dbReference>
<evidence type="ECO:0000256" key="3">
    <source>
        <dbReference type="ARBA" id="ARBA00022679"/>
    </source>
</evidence>
<evidence type="ECO:0000313" key="5">
    <source>
        <dbReference type="Proteomes" id="UP000799436"/>
    </source>
</evidence>
<dbReference type="PANTHER" id="PTHR12176">
    <property type="entry name" value="SAM-DEPENDENT METHYLTRANSFERASE SUPERFAMILY PROTEIN"/>
    <property type="match status" value="1"/>
</dbReference>
<dbReference type="Gene3D" id="3.40.50.150">
    <property type="entry name" value="Vaccinia Virus protein VP39"/>
    <property type="match status" value="1"/>
</dbReference>
<dbReference type="GO" id="GO:0008168">
    <property type="term" value="F:methyltransferase activity"/>
    <property type="evidence" value="ECO:0007669"/>
    <property type="project" value="UniProtKB-KW"/>
</dbReference>
<dbReference type="AlphaFoldDB" id="A0A6G1L4F2"/>
<dbReference type="CDD" id="cd02440">
    <property type="entry name" value="AdoMet_MTases"/>
    <property type="match status" value="1"/>
</dbReference>
<evidence type="ECO:0000256" key="2">
    <source>
        <dbReference type="ARBA" id="ARBA00022603"/>
    </source>
</evidence>
<evidence type="ECO:0000256" key="1">
    <source>
        <dbReference type="ARBA" id="ARBA00008361"/>
    </source>
</evidence>
<organism evidence="4 5">
    <name type="scientific">Teratosphaeria nubilosa</name>
    <dbReference type="NCBI Taxonomy" id="161662"/>
    <lineage>
        <taxon>Eukaryota</taxon>
        <taxon>Fungi</taxon>
        <taxon>Dikarya</taxon>
        <taxon>Ascomycota</taxon>
        <taxon>Pezizomycotina</taxon>
        <taxon>Dothideomycetes</taxon>
        <taxon>Dothideomycetidae</taxon>
        <taxon>Mycosphaerellales</taxon>
        <taxon>Teratosphaeriaceae</taxon>
        <taxon>Teratosphaeria</taxon>
    </lineage>
</organism>
<name>A0A6G1L4F2_9PEZI</name>
<dbReference type="Proteomes" id="UP000799436">
    <property type="component" value="Unassembled WGS sequence"/>
</dbReference>
<dbReference type="InterPro" id="IPR029063">
    <property type="entry name" value="SAM-dependent_MTases_sf"/>
</dbReference>
<gene>
    <name evidence="4" type="ORF">EJ03DRAFT_344633</name>
</gene>
<keyword evidence="2" id="KW-0489">Methyltransferase</keyword>
<evidence type="ECO:0008006" key="6">
    <source>
        <dbReference type="Google" id="ProtNLM"/>
    </source>
</evidence>
<evidence type="ECO:0000313" key="4">
    <source>
        <dbReference type="EMBL" id="KAF2767308.1"/>
    </source>
</evidence>
<keyword evidence="5" id="KW-1185">Reference proteome</keyword>
<accession>A0A6G1L4F2</accession>
<protein>
    <recommendedName>
        <fullName evidence="6">Methyltransferase domain-containing protein</fullName>
    </recommendedName>
</protein>
<dbReference type="OrthoDB" id="411785at2759"/>
<keyword evidence="3" id="KW-0808">Transferase</keyword>